<dbReference type="Gene3D" id="3.20.110.10">
    <property type="entry name" value="Glycoside hydrolase 38, N terminal domain"/>
    <property type="match status" value="1"/>
</dbReference>
<evidence type="ECO:0000313" key="6">
    <source>
        <dbReference type="Proteomes" id="UP000198575"/>
    </source>
</evidence>
<dbReference type="EMBL" id="FOVF01000024">
    <property type="protein sequence ID" value="SFN47594.1"/>
    <property type="molecule type" value="Genomic_DNA"/>
</dbReference>
<dbReference type="InterPro" id="IPR052046">
    <property type="entry name" value="GH57_Enzymes"/>
</dbReference>
<dbReference type="CDD" id="cd10796">
    <property type="entry name" value="GH57N_APU"/>
    <property type="match status" value="1"/>
</dbReference>
<reference evidence="5 6" key="1">
    <citation type="submission" date="2016-10" db="EMBL/GenBank/DDBJ databases">
        <authorList>
            <person name="de Groot N.N."/>
        </authorList>
    </citation>
    <scope>NUCLEOTIDE SEQUENCE [LARGE SCALE GENOMIC DNA]</scope>
    <source>
        <strain evidence="5 6">CGMCC 1.7659</strain>
    </source>
</reference>
<dbReference type="SUPFAM" id="SSF88713">
    <property type="entry name" value="Glycoside hydrolase/deacetylase"/>
    <property type="match status" value="1"/>
</dbReference>
<evidence type="ECO:0000313" key="5">
    <source>
        <dbReference type="EMBL" id="SFN47594.1"/>
    </source>
</evidence>
<dbReference type="InterPro" id="IPR011330">
    <property type="entry name" value="Glyco_hydro/deAcase_b/a-brl"/>
</dbReference>
<dbReference type="GO" id="GO:0003824">
    <property type="term" value="F:catalytic activity"/>
    <property type="evidence" value="ECO:0007669"/>
    <property type="project" value="InterPro"/>
</dbReference>
<sequence length="556" mass="61470">MTADRLRVVLCWHMHQPEYRDPGDGRFLAPWVYLHALKDYTDMVAHLEAHAEARATIDFVPVLIDQIDDYARRLGDARRSGVPVGDPLLDALARPVAVAESEARQALVEACLHAHRQRMIGRHPAYERLVAQAESILANRDAAGPFDDALMLDLVVWYHLAWLGESVRGDPVCRRLLEKGEDFDLADRHALIDLIHMQLCGLFARYGKLASQGRIELATAPYAHPILPLLLDFASAREARPGLPLPSSARYPGGDASVQRQLARAQAVHRRHFGNDAAGCWSPEAAISEASLERLAAAGFRWTVSSQTVLRHSLDSPTADSDVLHRPYRLNGAGAAVFFRDDELSDLIGFAYKDWAGRDAAADLIGRLEAIARTPAAPGRVVVLALDGENAWEHYEANGANFLAALYAGLTAHPLLQMSTLGGCLDDPGVPLARLQRVIAGSWVHGSFDTWIGACGRNRAWDLLGEAARCFDRADRAQQDAAERQRCVCEGSDWFWWLNEHHAEVEVARYERIYRLQLAGLYRLLGCEPPGILQDRFAHGETALAPAPTMLPHRPP</sequence>
<name>A0A1I4ZBC9_9GAMM</name>
<feature type="domain" description="Glycoside hydrolase family 57 N-terminal" evidence="4">
    <location>
        <begin position="10"/>
        <end position="420"/>
    </location>
</feature>
<dbReference type="GO" id="GO:0005975">
    <property type="term" value="P:carbohydrate metabolic process"/>
    <property type="evidence" value="ECO:0007669"/>
    <property type="project" value="InterPro"/>
</dbReference>
<dbReference type="InterPro" id="IPR027291">
    <property type="entry name" value="Glyco_hydro_38_N_sf"/>
</dbReference>
<comment type="similarity">
    <text evidence="1 3">Belongs to the glycosyl hydrolase 57 family.</text>
</comment>
<evidence type="ECO:0000256" key="2">
    <source>
        <dbReference type="ARBA" id="ARBA00023277"/>
    </source>
</evidence>
<dbReference type="PANTHER" id="PTHR36306">
    <property type="entry name" value="ALPHA-AMYLASE-RELATED-RELATED"/>
    <property type="match status" value="1"/>
</dbReference>
<accession>A0A1I4ZBC9</accession>
<dbReference type="RefSeq" id="WP_092409276.1">
    <property type="nucleotide sequence ID" value="NZ_FOVF01000024.1"/>
</dbReference>
<gene>
    <name evidence="5" type="ORF">SAMN05216289_12446</name>
</gene>
<evidence type="ECO:0000259" key="4">
    <source>
        <dbReference type="Pfam" id="PF03065"/>
    </source>
</evidence>
<dbReference type="OrthoDB" id="9759321at2"/>
<keyword evidence="6" id="KW-1185">Reference proteome</keyword>
<keyword evidence="2 3" id="KW-0119">Carbohydrate metabolism</keyword>
<evidence type="ECO:0000256" key="1">
    <source>
        <dbReference type="ARBA" id="ARBA00006821"/>
    </source>
</evidence>
<dbReference type="AlphaFoldDB" id="A0A1I4ZBC9"/>
<dbReference type="Proteomes" id="UP000198575">
    <property type="component" value="Unassembled WGS sequence"/>
</dbReference>
<protein>
    <submittedName>
        <fullName evidence="5">Alpha-amylase/alpha-mannosidase, GH57 family</fullName>
    </submittedName>
</protein>
<evidence type="ECO:0000256" key="3">
    <source>
        <dbReference type="RuleBase" id="RU361196"/>
    </source>
</evidence>
<dbReference type="Pfam" id="PF03065">
    <property type="entry name" value="Glyco_hydro_57"/>
    <property type="match status" value="1"/>
</dbReference>
<dbReference type="InterPro" id="IPR004300">
    <property type="entry name" value="Glyco_hydro_57_N"/>
</dbReference>
<dbReference type="STRING" id="578942.SAMN05216289_12446"/>
<organism evidence="5 6">
    <name type="scientific">Dokdonella immobilis</name>
    <dbReference type="NCBI Taxonomy" id="578942"/>
    <lineage>
        <taxon>Bacteria</taxon>
        <taxon>Pseudomonadati</taxon>
        <taxon>Pseudomonadota</taxon>
        <taxon>Gammaproteobacteria</taxon>
        <taxon>Lysobacterales</taxon>
        <taxon>Rhodanobacteraceae</taxon>
        <taxon>Dokdonella</taxon>
    </lineage>
</organism>
<dbReference type="PANTHER" id="PTHR36306:SF1">
    <property type="entry name" value="ALPHA-AMYLASE-RELATED"/>
    <property type="match status" value="1"/>
</dbReference>
<proteinExistence type="inferred from homology"/>